<dbReference type="EMBL" id="FNAD01000009">
    <property type="protein sequence ID" value="SDD93902.1"/>
    <property type="molecule type" value="Genomic_DNA"/>
</dbReference>
<protein>
    <submittedName>
        <fullName evidence="1">Uncharacterized protein</fullName>
    </submittedName>
</protein>
<accession>A0A1G6YUE6</accession>
<keyword evidence="2" id="KW-1185">Reference proteome</keyword>
<proteinExistence type="predicted"/>
<sequence>MARPPIRMDYAGGWEDGREAFTLHLDREQGDGCLYLREGFTDEEEIATVYFSGAVFHGVIWRGLASSRGAEWKSTQLARVAAVVTGQSPPQ</sequence>
<dbReference type="RefSeq" id="WP_143014949.1">
    <property type="nucleotide sequence ID" value="NZ_FNAD01000009.1"/>
</dbReference>
<evidence type="ECO:0000313" key="2">
    <source>
        <dbReference type="Proteomes" id="UP000198949"/>
    </source>
</evidence>
<dbReference type="AlphaFoldDB" id="A0A1G6YUE6"/>
<dbReference type="Proteomes" id="UP000198949">
    <property type="component" value="Unassembled WGS sequence"/>
</dbReference>
<organism evidence="1 2">
    <name type="scientific">Glycomyces harbinensis</name>
    <dbReference type="NCBI Taxonomy" id="58114"/>
    <lineage>
        <taxon>Bacteria</taxon>
        <taxon>Bacillati</taxon>
        <taxon>Actinomycetota</taxon>
        <taxon>Actinomycetes</taxon>
        <taxon>Glycomycetales</taxon>
        <taxon>Glycomycetaceae</taxon>
        <taxon>Glycomyces</taxon>
    </lineage>
</organism>
<gene>
    <name evidence="1" type="ORF">SAMN05216270_109175</name>
</gene>
<name>A0A1G6YUE6_9ACTN</name>
<evidence type="ECO:0000313" key="1">
    <source>
        <dbReference type="EMBL" id="SDD93902.1"/>
    </source>
</evidence>
<reference evidence="2" key="1">
    <citation type="submission" date="2016-10" db="EMBL/GenBank/DDBJ databases">
        <authorList>
            <person name="Varghese N."/>
            <person name="Submissions S."/>
        </authorList>
    </citation>
    <scope>NUCLEOTIDE SEQUENCE [LARGE SCALE GENOMIC DNA]</scope>
    <source>
        <strain evidence="2">CGMCC 4.3516</strain>
    </source>
</reference>